<dbReference type="Pfam" id="PF13416">
    <property type="entry name" value="SBP_bac_8"/>
    <property type="match status" value="1"/>
</dbReference>
<evidence type="ECO:0000256" key="4">
    <source>
        <dbReference type="ARBA" id="ARBA00023139"/>
    </source>
</evidence>
<organism evidence="7 8">
    <name type="scientific">Ruminiclostridium cellobioparum subsp. termitidis CT1112</name>
    <dbReference type="NCBI Taxonomy" id="1195236"/>
    <lineage>
        <taxon>Bacteria</taxon>
        <taxon>Bacillati</taxon>
        <taxon>Bacillota</taxon>
        <taxon>Clostridia</taxon>
        <taxon>Eubacteriales</taxon>
        <taxon>Oscillospiraceae</taxon>
        <taxon>Ruminiclostridium</taxon>
    </lineage>
</organism>
<gene>
    <name evidence="7" type="ORF">CTER_1275</name>
</gene>
<evidence type="ECO:0000313" key="8">
    <source>
        <dbReference type="Proteomes" id="UP000014155"/>
    </source>
</evidence>
<dbReference type="PANTHER" id="PTHR43649:SF33">
    <property type="entry name" value="POLYGALACTURONAN_RHAMNOGALACTURONAN-BINDING PROTEIN YTCQ"/>
    <property type="match status" value="1"/>
</dbReference>
<dbReference type="EMBL" id="AORV01000026">
    <property type="protein sequence ID" value="EMS72639.1"/>
    <property type="molecule type" value="Genomic_DNA"/>
</dbReference>
<keyword evidence="7" id="KW-0813">Transport</keyword>
<dbReference type="PATRIC" id="fig|1195236.3.peg.1590"/>
<dbReference type="PANTHER" id="PTHR43649">
    <property type="entry name" value="ARABINOSE-BINDING PROTEIN-RELATED"/>
    <property type="match status" value="1"/>
</dbReference>
<keyword evidence="8" id="KW-1185">Reference proteome</keyword>
<comment type="caution">
    <text evidence="7">The sequence shown here is derived from an EMBL/GenBank/DDBJ whole genome shotgun (WGS) entry which is preliminary data.</text>
</comment>
<name>S0FTY4_RUMCE</name>
<evidence type="ECO:0000256" key="2">
    <source>
        <dbReference type="ARBA" id="ARBA00022729"/>
    </source>
</evidence>
<proteinExistence type="predicted"/>
<dbReference type="RefSeq" id="WP_004624897.1">
    <property type="nucleotide sequence ID" value="NZ_AORV01000026.1"/>
</dbReference>
<evidence type="ECO:0000256" key="5">
    <source>
        <dbReference type="ARBA" id="ARBA00023288"/>
    </source>
</evidence>
<keyword evidence="7" id="KW-0762">Sugar transport</keyword>
<accession>S0FTY4</accession>
<dbReference type="SUPFAM" id="SSF53850">
    <property type="entry name" value="Periplasmic binding protein-like II"/>
    <property type="match status" value="1"/>
</dbReference>
<feature type="signal peptide" evidence="6">
    <location>
        <begin position="1"/>
        <end position="22"/>
    </location>
</feature>
<reference evidence="7 8" key="1">
    <citation type="journal article" date="2013" name="Genome Announc.">
        <title>Draft Genome Sequence of the Cellulolytic, Mesophilic, Anaerobic Bacterium Clostridium termitidis Strain CT1112 (DSM 5398).</title>
        <authorList>
            <person name="Lal S."/>
            <person name="Ramachandran U."/>
            <person name="Zhang X."/>
            <person name="Munir R."/>
            <person name="Sparling R."/>
            <person name="Levin D.B."/>
        </authorList>
    </citation>
    <scope>NUCLEOTIDE SEQUENCE [LARGE SCALE GENOMIC DNA]</scope>
    <source>
        <strain evidence="7 8">CT1112</strain>
    </source>
</reference>
<evidence type="ECO:0000256" key="6">
    <source>
        <dbReference type="SAM" id="SignalP"/>
    </source>
</evidence>
<protein>
    <submittedName>
        <fullName evidence="7">ABC-type sugar transport system, periplasmic component</fullName>
    </submittedName>
</protein>
<dbReference type="STRING" id="1195236.CTER_1275"/>
<keyword evidence="3" id="KW-0472">Membrane</keyword>
<dbReference type="Proteomes" id="UP000014155">
    <property type="component" value="Unassembled WGS sequence"/>
</dbReference>
<dbReference type="InterPro" id="IPR050490">
    <property type="entry name" value="Bact_solute-bd_prot1"/>
</dbReference>
<dbReference type="InterPro" id="IPR006059">
    <property type="entry name" value="SBP"/>
</dbReference>
<sequence length="455" mass="49821">MRGTSIKRILAAAIAMSLVVTVAGCGKTGEKATASTAGESTAATSAEAAAKPSALRIITWSNQSSVDAINELSKKYMEKYPNVKVDMSVVDTDNYPTLQRTRLQANDVDIVTMGGGFVGEKVDWAPGAVPEWQQLIDSGVFTELTNQPWVANWSTGAKAGTYKGKVYAISTGANATTGIFYNKKLFDEQGLKLPETWAEFEQLCAELKARNITPMTCGGQDQWPYQMIVNDVMAGLDIDYTTYAKGLWTGEKKFNDADGLKVFERMEFINNNMEKNFMSIPYSAVISRFVSGKAAMLPDGAWQAGEITKANKDFQFGYFPMPGTNKGVNFQGKFDLFFAVNDKSENKDNALNLLAMLSDKESYTAFVNKVGFIPTMDGVNITNEFLASLLPYTSNLKNSWELEYRIPVGVGQYAQNKGFNPQFLKSAGGSIKTIQELADLTQKDFEKAAAANKSK</sequence>
<dbReference type="eggNOG" id="COG1653">
    <property type="taxonomic scope" value="Bacteria"/>
</dbReference>
<keyword evidence="5" id="KW-0449">Lipoprotein</keyword>
<evidence type="ECO:0000256" key="3">
    <source>
        <dbReference type="ARBA" id="ARBA00023136"/>
    </source>
</evidence>
<keyword evidence="4" id="KW-0564">Palmitate</keyword>
<keyword evidence="2 6" id="KW-0732">Signal</keyword>
<dbReference type="Gene3D" id="3.40.190.10">
    <property type="entry name" value="Periplasmic binding protein-like II"/>
    <property type="match status" value="2"/>
</dbReference>
<evidence type="ECO:0000256" key="1">
    <source>
        <dbReference type="ARBA" id="ARBA00022475"/>
    </source>
</evidence>
<keyword evidence="1" id="KW-1003">Cell membrane</keyword>
<dbReference type="AlphaFoldDB" id="S0FTY4"/>
<dbReference type="PROSITE" id="PS51257">
    <property type="entry name" value="PROKAR_LIPOPROTEIN"/>
    <property type="match status" value="1"/>
</dbReference>
<evidence type="ECO:0000313" key="7">
    <source>
        <dbReference type="EMBL" id="EMS72639.1"/>
    </source>
</evidence>
<feature type="chain" id="PRO_5039636876" evidence="6">
    <location>
        <begin position="23"/>
        <end position="455"/>
    </location>
</feature>